<organism evidence="1 2">
    <name type="scientific">Ajellomyces capsulatus</name>
    <name type="common">Darling's disease fungus</name>
    <name type="synonym">Histoplasma capsulatum</name>
    <dbReference type="NCBI Taxonomy" id="5037"/>
    <lineage>
        <taxon>Eukaryota</taxon>
        <taxon>Fungi</taxon>
        <taxon>Dikarya</taxon>
        <taxon>Ascomycota</taxon>
        <taxon>Pezizomycotina</taxon>
        <taxon>Eurotiomycetes</taxon>
        <taxon>Eurotiomycetidae</taxon>
        <taxon>Onygenales</taxon>
        <taxon>Ajellomycetaceae</taxon>
        <taxon>Histoplasma</taxon>
    </lineage>
</organism>
<accession>A0A8A1MHM2</accession>
<dbReference type="Proteomes" id="UP000663671">
    <property type="component" value="Chromosome 1"/>
</dbReference>
<dbReference type="EMBL" id="CP069114">
    <property type="protein sequence ID" value="QSS64620.1"/>
    <property type="molecule type" value="Genomic_DNA"/>
</dbReference>
<proteinExistence type="predicted"/>
<name>A0A8A1MHM2_AJECA</name>
<gene>
    <name evidence="1" type="ORF">I7I51_01689</name>
</gene>
<reference evidence="1" key="1">
    <citation type="submission" date="2021-01" db="EMBL/GenBank/DDBJ databases">
        <title>Chromosome-level genome assembly of a human fungal pathogen reveals clustering of transcriptionally co-regulated genes.</title>
        <authorList>
            <person name="Voorhies M."/>
            <person name="Cohen S."/>
            <person name="Shea T.P."/>
            <person name="Petrus S."/>
            <person name="Munoz J.F."/>
            <person name="Poplawski S."/>
            <person name="Goldman W.E."/>
            <person name="Michael T."/>
            <person name="Cuomo C.A."/>
            <person name="Sil A."/>
            <person name="Beyhan S."/>
        </authorList>
    </citation>
    <scope>NUCLEOTIDE SEQUENCE</scope>
    <source>
        <strain evidence="1">WU24</strain>
    </source>
</reference>
<evidence type="ECO:0000313" key="1">
    <source>
        <dbReference type="EMBL" id="QSS64620.1"/>
    </source>
</evidence>
<dbReference type="VEuPathDB" id="FungiDB:I7I51_01689"/>
<evidence type="ECO:0000313" key="2">
    <source>
        <dbReference type="Proteomes" id="UP000663671"/>
    </source>
</evidence>
<protein>
    <submittedName>
        <fullName evidence="1">Uncharacterized protein</fullName>
    </submittedName>
</protein>
<sequence length="103" mass="11681">MGGSDSRYQAKQAYTLSNLVDRRWEVKGRQKVQTALYTEVSGYLWVLGSERRGQKIPECKGVRSQSTGLPWPDGQRIHPIGHSPYRLKIGEVTKDGKELQSSY</sequence>
<dbReference type="AlphaFoldDB" id="A0A8A1MHM2"/>